<feature type="compositionally biased region" description="Basic residues" evidence="2">
    <location>
        <begin position="1"/>
        <end position="16"/>
    </location>
</feature>
<protein>
    <submittedName>
        <fullName evidence="3">Uncharacterized protein</fullName>
    </submittedName>
</protein>
<evidence type="ECO:0000256" key="1">
    <source>
        <dbReference type="SAM" id="Coils"/>
    </source>
</evidence>
<evidence type="ECO:0000313" key="3">
    <source>
        <dbReference type="EMBL" id="KAJ8040146.1"/>
    </source>
</evidence>
<organism evidence="3 4">
    <name type="scientific">Holothuria leucospilota</name>
    <name type="common">Black long sea cucumber</name>
    <name type="synonym">Mertensiothuria leucospilota</name>
    <dbReference type="NCBI Taxonomy" id="206669"/>
    <lineage>
        <taxon>Eukaryota</taxon>
        <taxon>Metazoa</taxon>
        <taxon>Echinodermata</taxon>
        <taxon>Eleutherozoa</taxon>
        <taxon>Echinozoa</taxon>
        <taxon>Holothuroidea</taxon>
        <taxon>Aspidochirotacea</taxon>
        <taxon>Aspidochirotida</taxon>
        <taxon>Holothuriidae</taxon>
        <taxon>Holothuria</taxon>
    </lineage>
</organism>
<keyword evidence="4" id="KW-1185">Reference proteome</keyword>
<dbReference type="Proteomes" id="UP001152320">
    <property type="component" value="Chromosome 6"/>
</dbReference>
<name>A0A9Q1C8V9_HOLLE</name>
<keyword evidence="1" id="KW-0175">Coiled coil</keyword>
<accession>A0A9Q1C8V9</accession>
<comment type="caution">
    <text evidence="3">The sequence shown here is derived from an EMBL/GenBank/DDBJ whole genome shotgun (WGS) entry which is preliminary data.</text>
</comment>
<reference evidence="3" key="1">
    <citation type="submission" date="2021-10" db="EMBL/GenBank/DDBJ databases">
        <title>Tropical sea cucumber genome reveals ecological adaptation and Cuvierian tubules defense mechanism.</title>
        <authorList>
            <person name="Chen T."/>
        </authorList>
    </citation>
    <scope>NUCLEOTIDE SEQUENCE</scope>
    <source>
        <strain evidence="3">Nanhai2018</strain>
        <tissue evidence="3">Muscle</tissue>
    </source>
</reference>
<evidence type="ECO:0000313" key="4">
    <source>
        <dbReference type="Proteomes" id="UP001152320"/>
    </source>
</evidence>
<dbReference type="EMBL" id="JAIZAY010000006">
    <property type="protein sequence ID" value="KAJ8040146.1"/>
    <property type="molecule type" value="Genomic_DNA"/>
</dbReference>
<dbReference type="AlphaFoldDB" id="A0A9Q1C8V9"/>
<proteinExistence type="predicted"/>
<gene>
    <name evidence="3" type="ORF">HOLleu_14362</name>
</gene>
<feature type="coiled-coil region" evidence="1">
    <location>
        <begin position="104"/>
        <end position="138"/>
    </location>
</feature>
<evidence type="ECO:0000256" key="2">
    <source>
        <dbReference type="SAM" id="MobiDB-lite"/>
    </source>
</evidence>
<feature type="region of interest" description="Disordered" evidence="2">
    <location>
        <begin position="1"/>
        <end position="35"/>
    </location>
</feature>
<feature type="region of interest" description="Disordered" evidence="2">
    <location>
        <begin position="52"/>
        <end position="91"/>
    </location>
</feature>
<sequence>MPQKTKKKGKKSSGRRRSFEESQNEESSKFDKITGSCLHKFSVQQTAVEVKFGQDSPPKLQKSQEKDRVSSSGRTVEGAQPEESMSCEQISEQCPEQCRIRQTVVEMQDENKKLRKEVRTLQQKMRRRDRTIKRLRKKAGLADD</sequence>